<gene>
    <name evidence="2" type="ORF">FOB60_003081</name>
</gene>
<reference evidence="2" key="1">
    <citation type="submission" date="2020-03" db="EMBL/GenBank/DDBJ databases">
        <title>FDA dAtabase for Regulatory Grade micrObial Sequences (FDA-ARGOS): Supporting development and validation of Infectious Disease Dx tests.</title>
        <authorList>
            <person name="Campos J."/>
            <person name="Goldberg B."/>
            <person name="Tallon L."/>
            <person name="Sadzewicz L."/>
            <person name="Vavikolanu K."/>
            <person name="Mehta A."/>
            <person name="Aluvathingal J."/>
            <person name="Nadendla S."/>
            <person name="Nandy P."/>
            <person name="Geyer C."/>
            <person name="Yan Y."/>
            <person name="Sichtig H."/>
        </authorList>
    </citation>
    <scope>NUCLEOTIDE SEQUENCE [LARGE SCALE GENOMIC DNA]</scope>
    <source>
        <strain evidence="2">FDAARGOS_652</strain>
    </source>
</reference>
<dbReference type="AlphaFoldDB" id="A0A8X7NNR7"/>
<evidence type="ECO:0000313" key="3">
    <source>
        <dbReference type="Proteomes" id="UP000590412"/>
    </source>
</evidence>
<keyword evidence="1" id="KW-1133">Transmembrane helix</keyword>
<evidence type="ECO:0000256" key="1">
    <source>
        <dbReference type="SAM" id="Phobius"/>
    </source>
</evidence>
<proteinExistence type="predicted"/>
<dbReference type="GO" id="GO:0070916">
    <property type="term" value="C:inositol phosphoceramide synthase complex"/>
    <property type="evidence" value="ECO:0007669"/>
    <property type="project" value="EnsemblFungi"/>
</dbReference>
<dbReference type="PANTHER" id="PTHR28077">
    <property type="entry name" value="INOSITOL PHOSPHORYLCERAMIDE SYNTHASE REGULATORY SUBUNIT KEI1"/>
    <property type="match status" value="1"/>
</dbReference>
<protein>
    <submittedName>
        <fullName evidence="2">Inositolphosphorylceramide synthase subunit Kei1 family protein</fullName>
    </submittedName>
</protein>
<feature type="transmembrane region" description="Helical" evidence="1">
    <location>
        <begin position="54"/>
        <end position="77"/>
    </location>
</feature>
<dbReference type="InterPro" id="IPR013862">
    <property type="entry name" value="Kei1"/>
</dbReference>
<dbReference type="EMBL" id="JABWAB010000004">
    <property type="protein sequence ID" value="KAF6052825.1"/>
    <property type="molecule type" value="Genomic_DNA"/>
</dbReference>
<dbReference type="GO" id="GO:0030148">
    <property type="term" value="P:sphingolipid biosynthetic process"/>
    <property type="evidence" value="ECO:0007669"/>
    <property type="project" value="EnsemblFungi"/>
</dbReference>
<dbReference type="GO" id="GO:0070917">
    <property type="term" value="F:inositol phosphoceramide synthase regulator activity"/>
    <property type="evidence" value="ECO:0007669"/>
    <property type="project" value="EnsemblFungi"/>
</dbReference>
<feature type="transmembrane region" description="Helical" evidence="1">
    <location>
        <begin position="15"/>
        <end position="34"/>
    </location>
</feature>
<organism evidence="2 3">
    <name type="scientific">Candida parapsilosis</name>
    <name type="common">Yeast</name>
    <dbReference type="NCBI Taxonomy" id="5480"/>
    <lineage>
        <taxon>Eukaryota</taxon>
        <taxon>Fungi</taxon>
        <taxon>Dikarya</taxon>
        <taxon>Ascomycota</taxon>
        <taxon>Saccharomycotina</taxon>
        <taxon>Pichiomycetes</taxon>
        <taxon>Debaryomycetaceae</taxon>
        <taxon>Candida/Lodderomyces clade</taxon>
        <taxon>Candida</taxon>
    </lineage>
</organism>
<keyword evidence="1" id="KW-0472">Membrane</keyword>
<keyword evidence="1" id="KW-0812">Transmembrane</keyword>
<dbReference type="GO" id="GO:0006673">
    <property type="term" value="P:inositol phosphoceramide metabolic process"/>
    <property type="evidence" value="ECO:0007669"/>
    <property type="project" value="EnsemblFungi"/>
</dbReference>
<dbReference type="Pfam" id="PF08552">
    <property type="entry name" value="Kei1"/>
    <property type="match status" value="1"/>
</dbReference>
<sequence length="238" mass="26770">MAIPSSLQRLLPQKFLGFVPLFIGVEVILGITILNKAGGLYGILSLFTGHPIDFWQWLYNSLALIMLPIYATALINLRHKSRNLRKISLATVVYLIDTIIGTFYTIYFVFFWFNSEDASGEDASGDALMKRKTDSSDEGADLSSQSASAGRELFFIFATTITMCFVRIYFSLVMVSFTKALLKKNSMERRYRDGSSDTVDADSEENAILNSTGLYGEFKKVILDLEVRAKEFLDELLN</sequence>
<feature type="transmembrane region" description="Helical" evidence="1">
    <location>
        <begin position="89"/>
        <end position="113"/>
    </location>
</feature>
<dbReference type="Proteomes" id="UP000590412">
    <property type="component" value="Unassembled WGS sequence"/>
</dbReference>
<comment type="caution">
    <text evidence="2">The sequence shown here is derived from an EMBL/GenBank/DDBJ whole genome shotgun (WGS) entry which is preliminary data.</text>
</comment>
<feature type="transmembrane region" description="Helical" evidence="1">
    <location>
        <begin position="153"/>
        <end position="182"/>
    </location>
</feature>
<accession>A0A8X7NNR7</accession>
<evidence type="ECO:0000313" key="2">
    <source>
        <dbReference type="EMBL" id="KAF6052825.1"/>
    </source>
</evidence>
<dbReference type="PANTHER" id="PTHR28077:SF1">
    <property type="entry name" value="INOSITOL PHOSPHORYLCERAMIDE SYNTHASE REGULATORY SUBUNIT KEI1"/>
    <property type="match status" value="1"/>
</dbReference>
<name>A0A8X7NNR7_CANPA</name>
<dbReference type="OrthoDB" id="3338076at2759"/>
<dbReference type="GO" id="GO:0000139">
    <property type="term" value="C:Golgi membrane"/>
    <property type="evidence" value="ECO:0007669"/>
    <property type="project" value="EnsemblFungi"/>
</dbReference>